<keyword evidence="1" id="KW-1133">Transmembrane helix</keyword>
<proteinExistence type="predicted"/>
<keyword evidence="4" id="KW-1185">Reference proteome</keyword>
<protein>
    <recommendedName>
        <fullName evidence="2">Baseplate protein J-like barrel domain-containing protein</fullName>
    </recommendedName>
</protein>
<name>A0A939BRJ1_9FIRM</name>
<sequence length="499" mass="55898">MKEYSKIYIDPEESLKSFLEKLQGIDEEQIIIIIHQRSSIFIGQVNIELVRKYANRAEKELIFITNIKKVKNLLGGVGFEVYDNLEEFKTDKGVDEPKEDLLVSTKSEQNFKLKSKGNKLVKVFLFLIFSVILGAGYFYFTLPIVTIKVTPVIKDKKVVSNFIADLEEKEVNFRTQQLALIKKEIKLKTTTQVDATGEKSVGVEYATGVVTFINNTKEEIIIPAGTVIATRNGIKYKTLAQAVVPKIEVEKMMGVVVGAQAGKEEVNIRAINKGQTANVSSGRIVEFADKSYAVKLFNPEKTTGGKNKSLKQITAGDIKRALKKAKKELKQKANQELKKKFEAEMIYFAERLKLQGQRLQAQNEAGDLASKVIIHGETNAVAFAIRKSALKDLALADYNQQLGVEFKLYSDKIKIKDMQIKEITDEKLKIKVISTGEVVGTLKQVELIDEILGKKVANVKSLLDNMSEVANYKISPSNQVNLPQFKYGVKLIVVEPVKE</sequence>
<comment type="caution">
    <text evidence="3">The sequence shown here is derived from an EMBL/GenBank/DDBJ whole genome shotgun (WGS) entry which is preliminary data.</text>
</comment>
<dbReference type="InterPro" id="IPR006949">
    <property type="entry name" value="Barrel_Baseplate_J-like"/>
</dbReference>
<dbReference type="AlphaFoldDB" id="A0A939BRJ1"/>
<reference evidence="3" key="1">
    <citation type="submission" date="2021-01" db="EMBL/GenBank/DDBJ databases">
        <title>Genomic Encyclopedia of Type Strains, Phase IV (KMG-IV): sequencing the most valuable type-strain genomes for metagenomic binning, comparative biology and taxonomic classification.</title>
        <authorList>
            <person name="Goeker M."/>
        </authorList>
    </citation>
    <scope>NUCLEOTIDE SEQUENCE</scope>
    <source>
        <strain evidence="3">DSM 23230</strain>
    </source>
</reference>
<gene>
    <name evidence="3" type="ORF">JOC47_000892</name>
</gene>
<dbReference type="EMBL" id="JAFBDQ010000004">
    <property type="protein sequence ID" value="MBM7556056.1"/>
    <property type="molecule type" value="Genomic_DNA"/>
</dbReference>
<dbReference type="Pfam" id="PF04865">
    <property type="entry name" value="Baseplate_J"/>
    <property type="match status" value="1"/>
</dbReference>
<feature type="transmembrane region" description="Helical" evidence="1">
    <location>
        <begin position="120"/>
        <end position="140"/>
    </location>
</feature>
<keyword evidence="1" id="KW-0812">Transmembrane</keyword>
<dbReference type="Proteomes" id="UP000774000">
    <property type="component" value="Unassembled WGS sequence"/>
</dbReference>
<evidence type="ECO:0000256" key="1">
    <source>
        <dbReference type="SAM" id="Phobius"/>
    </source>
</evidence>
<evidence type="ECO:0000313" key="4">
    <source>
        <dbReference type="Proteomes" id="UP000774000"/>
    </source>
</evidence>
<feature type="domain" description="Baseplate protein J-like barrel" evidence="2">
    <location>
        <begin position="210"/>
        <end position="305"/>
    </location>
</feature>
<evidence type="ECO:0000313" key="3">
    <source>
        <dbReference type="EMBL" id="MBM7556056.1"/>
    </source>
</evidence>
<accession>A0A939BRJ1</accession>
<dbReference type="RefSeq" id="WP_204700777.1">
    <property type="nucleotide sequence ID" value="NZ_JAFBDQ010000004.1"/>
</dbReference>
<organism evidence="3 4">
    <name type="scientific">Halanaerobacter jeridensis</name>
    <dbReference type="NCBI Taxonomy" id="706427"/>
    <lineage>
        <taxon>Bacteria</taxon>
        <taxon>Bacillati</taxon>
        <taxon>Bacillota</taxon>
        <taxon>Clostridia</taxon>
        <taxon>Halanaerobiales</taxon>
        <taxon>Halobacteroidaceae</taxon>
        <taxon>Halanaerobacter</taxon>
    </lineage>
</organism>
<keyword evidence="1" id="KW-0472">Membrane</keyword>
<evidence type="ECO:0000259" key="2">
    <source>
        <dbReference type="Pfam" id="PF04865"/>
    </source>
</evidence>